<reference evidence="1 2" key="1">
    <citation type="submission" date="2020-03" db="EMBL/GenBank/DDBJ databases">
        <title>Genomic Encyclopedia of Type Strains, Phase IV (KMG-IV): sequencing the most valuable type-strain genomes for metagenomic binning, comparative biology and taxonomic classification.</title>
        <authorList>
            <person name="Goeker M."/>
        </authorList>
    </citation>
    <scope>NUCLEOTIDE SEQUENCE [LARGE SCALE GENOMIC DNA]</scope>
    <source>
        <strain evidence="1 2">DSM 19867</strain>
    </source>
</reference>
<comment type="caution">
    <text evidence="1">The sequence shown here is derived from an EMBL/GenBank/DDBJ whole genome shotgun (WGS) entry which is preliminary data.</text>
</comment>
<dbReference type="Proteomes" id="UP000570514">
    <property type="component" value="Unassembled WGS sequence"/>
</dbReference>
<name>A0A846MVH6_9PROT</name>
<keyword evidence="2" id="KW-1185">Reference proteome</keyword>
<dbReference type="RefSeq" id="WP_167081158.1">
    <property type="nucleotide sequence ID" value="NZ_BAAADC010000001.1"/>
</dbReference>
<sequence length="201" mass="22147">MGFSIAWVAVQGKPKEDVLAWAQHTDTGEPDESNDAPASGSSLPNNWYVVFLNDIEHPLATDAALTSLSQNCFVIACHVEEHVMFSSAKAFRNGHEEWAITHDAQAGIYDIQPKGSPPAAFTAIFAQAKEQQDSEGGAQADVDHIFDVPLLTAQSVCGYKHDLWRFDWGEPKFTALKDITLQSNSASHPRRSLLRRIFGPR</sequence>
<accession>A0A846MVH6</accession>
<dbReference type="AlphaFoldDB" id="A0A846MVH6"/>
<evidence type="ECO:0000313" key="1">
    <source>
        <dbReference type="EMBL" id="NIK87484.1"/>
    </source>
</evidence>
<evidence type="ECO:0000313" key="2">
    <source>
        <dbReference type="Proteomes" id="UP000570514"/>
    </source>
</evidence>
<proteinExistence type="predicted"/>
<organism evidence="1 2">
    <name type="scientific">Rhizomicrobium palustre</name>
    <dbReference type="NCBI Taxonomy" id="189966"/>
    <lineage>
        <taxon>Bacteria</taxon>
        <taxon>Pseudomonadati</taxon>
        <taxon>Pseudomonadota</taxon>
        <taxon>Alphaproteobacteria</taxon>
        <taxon>Micropepsales</taxon>
        <taxon>Micropepsaceae</taxon>
        <taxon>Rhizomicrobium</taxon>
    </lineage>
</organism>
<gene>
    <name evidence="1" type="ORF">FHS83_000802</name>
</gene>
<protein>
    <submittedName>
        <fullName evidence="1">Uncharacterized protein</fullName>
    </submittedName>
</protein>
<dbReference type="EMBL" id="JAASRM010000001">
    <property type="protein sequence ID" value="NIK87484.1"/>
    <property type="molecule type" value="Genomic_DNA"/>
</dbReference>